<dbReference type="AlphaFoldDB" id="A0A151SJM1"/>
<evidence type="ECO:0000259" key="3">
    <source>
        <dbReference type="Pfam" id="PF24626"/>
    </source>
</evidence>
<name>A0A151SJM1_CAJCA</name>
<evidence type="ECO:0000313" key="5">
    <source>
        <dbReference type="Proteomes" id="UP000075243"/>
    </source>
</evidence>
<dbReference type="Pfam" id="PF24626">
    <property type="entry name" value="SH3_Tf2-1"/>
    <property type="match status" value="1"/>
</dbReference>
<dbReference type="Proteomes" id="UP000075243">
    <property type="component" value="Chromosome 11"/>
</dbReference>
<feature type="region of interest" description="Disordered" evidence="1">
    <location>
        <begin position="250"/>
        <end position="273"/>
    </location>
</feature>
<sequence>MRLMNHILRYFIGKFVVVYFDDILVYRKILNENLGHLRQVLIILRDNHLYANFEKCIFCQDQVNFLRFIVGKEGVYVDPKKIKAIQDWPGNTKTWDDYLPHIEFSYDKVVYKTTNLSPFEVVYGFNPLTHVDLLPLPNTTSLFYREGVSRVDFVKKYHQKFKSQIKKQTQKYAKYNTKGREKVYWLHLRKVRFPTQRMSKLSTKGDGPFQVLQKIDDNENTLDLPSDYEVSSSFNVCHLTLFVRTNDKDELEDLRSNPSQERGNDGRPPLELHMGSITRFMTRRVEKDGLDTMPRAMLIMCVEY</sequence>
<reference evidence="4 5" key="1">
    <citation type="journal article" date="2012" name="Nat. Biotechnol.">
        <title>Draft genome sequence of pigeonpea (Cajanus cajan), an orphan legume crop of resource-poor farmers.</title>
        <authorList>
            <person name="Varshney R.K."/>
            <person name="Chen W."/>
            <person name="Li Y."/>
            <person name="Bharti A.K."/>
            <person name="Saxena R.K."/>
            <person name="Schlueter J.A."/>
            <person name="Donoghue M.T."/>
            <person name="Azam S."/>
            <person name="Fan G."/>
            <person name="Whaley A.M."/>
            <person name="Farmer A.D."/>
            <person name="Sheridan J."/>
            <person name="Iwata A."/>
            <person name="Tuteja R."/>
            <person name="Penmetsa R.V."/>
            <person name="Wu W."/>
            <person name="Upadhyaya H.D."/>
            <person name="Yang S.P."/>
            <person name="Shah T."/>
            <person name="Saxena K.B."/>
            <person name="Michael T."/>
            <person name="McCombie W.R."/>
            <person name="Yang B."/>
            <person name="Zhang G."/>
            <person name="Yang H."/>
            <person name="Wang J."/>
            <person name="Spillane C."/>
            <person name="Cook D.R."/>
            <person name="May G.D."/>
            <person name="Xu X."/>
            <person name="Jackson S.A."/>
        </authorList>
    </citation>
    <scope>NUCLEOTIDE SEQUENCE [LARGE SCALE GENOMIC DNA]</scope>
    <source>
        <strain evidence="5">cv. Asha</strain>
    </source>
</reference>
<feature type="domain" description="Tf2-1-like SH3-like" evidence="3">
    <location>
        <begin position="185"/>
        <end position="240"/>
    </location>
</feature>
<dbReference type="PANTHER" id="PTHR37984">
    <property type="entry name" value="PROTEIN CBG26694"/>
    <property type="match status" value="1"/>
</dbReference>
<dbReference type="PANTHER" id="PTHR37984:SF5">
    <property type="entry name" value="PROTEIN NYNRIN-LIKE"/>
    <property type="match status" value="1"/>
</dbReference>
<dbReference type="Gramene" id="C.cajan_01174.t">
    <property type="protein sequence ID" value="C.cajan_01174.t"/>
    <property type="gene ID" value="C.cajan_01174"/>
</dbReference>
<dbReference type="EMBL" id="CM003613">
    <property type="protein sequence ID" value="KYP55002.1"/>
    <property type="molecule type" value="Genomic_DNA"/>
</dbReference>
<dbReference type="SUPFAM" id="SSF56672">
    <property type="entry name" value="DNA/RNA polymerases"/>
    <property type="match status" value="1"/>
</dbReference>
<dbReference type="Gene3D" id="3.30.420.10">
    <property type="entry name" value="Ribonuclease H-like superfamily/Ribonuclease H"/>
    <property type="match status" value="1"/>
</dbReference>
<organism evidence="4 5">
    <name type="scientific">Cajanus cajan</name>
    <name type="common">Pigeon pea</name>
    <name type="synonym">Cajanus indicus</name>
    <dbReference type="NCBI Taxonomy" id="3821"/>
    <lineage>
        <taxon>Eukaryota</taxon>
        <taxon>Viridiplantae</taxon>
        <taxon>Streptophyta</taxon>
        <taxon>Embryophyta</taxon>
        <taxon>Tracheophyta</taxon>
        <taxon>Spermatophyta</taxon>
        <taxon>Magnoliopsida</taxon>
        <taxon>eudicotyledons</taxon>
        <taxon>Gunneridae</taxon>
        <taxon>Pentapetalae</taxon>
        <taxon>rosids</taxon>
        <taxon>fabids</taxon>
        <taxon>Fabales</taxon>
        <taxon>Fabaceae</taxon>
        <taxon>Papilionoideae</taxon>
        <taxon>50 kb inversion clade</taxon>
        <taxon>NPAAA clade</taxon>
        <taxon>indigoferoid/millettioid clade</taxon>
        <taxon>Phaseoleae</taxon>
        <taxon>Cajanus</taxon>
    </lineage>
</organism>
<keyword evidence="5" id="KW-1185">Reference proteome</keyword>
<dbReference type="InterPro" id="IPR036397">
    <property type="entry name" value="RNaseH_sf"/>
</dbReference>
<dbReference type="InterPro" id="IPR000477">
    <property type="entry name" value="RT_dom"/>
</dbReference>
<evidence type="ECO:0000313" key="4">
    <source>
        <dbReference type="EMBL" id="KYP55002.1"/>
    </source>
</evidence>
<dbReference type="Gene3D" id="3.30.70.270">
    <property type="match status" value="1"/>
</dbReference>
<dbReference type="InterPro" id="IPR050951">
    <property type="entry name" value="Retrovirus_Pol_polyprotein"/>
</dbReference>
<accession>A0A151SJM1</accession>
<protein>
    <submittedName>
        <fullName evidence="4">Retrovirus-related Pol polyprotein from transposon opus</fullName>
    </submittedName>
</protein>
<gene>
    <name evidence="4" type="ORF">KK1_001206</name>
</gene>
<dbReference type="Pfam" id="PF00078">
    <property type="entry name" value="RVT_1"/>
    <property type="match status" value="1"/>
</dbReference>
<feature type="domain" description="Reverse transcriptase" evidence="2">
    <location>
        <begin position="2"/>
        <end position="68"/>
    </location>
</feature>
<dbReference type="GO" id="GO:0003676">
    <property type="term" value="F:nucleic acid binding"/>
    <property type="evidence" value="ECO:0007669"/>
    <property type="project" value="InterPro"/>
</dbReference>
<evidence type="ECO:0000259" key="2">
    <source>
        <dbReference type="Pfam" id="PF00078"/>
    </source>
</evidence>
<dbReference type="InterPro" id="IPR043502">
    <property type="entry name" value="DNA/RNA_pol_sf"/>
</dbReference>
<proteinExistence type="predicted"/>
<dbReference type="InterPro" id="IPR056924">
    <property type="entry name" value="SH3_Tf2-1"/>
</dbReference>
<dbReference type="InterPro" id="IPR043128">
    <property type="entry name" value="Rev_trsase/Diguanyl_cyclase"/>
</dbReference>
<evidence type="ECO:0000256" key="1">
    <source>
        <dbReference type="SAM" id="MobiDB-lite"/>
    </source>
</evidence>